<evidence type="ECO:0000256" key="6">
    <source>
        <dbReference type="ARBA" id="ARBA00033271"/>
    </source>
</evidence>
<dbReference type="NCBIfam" id="NF009806">
    <property type="entry name" value="PRK13290.1"/>
    <property type="match status" value="1"/>
</dbReference>
<dbReference type="InterPro" id="IPR011051">
    <property type="entry name" value="RmlC_Cupin_sf"/>
</dbReference>
<sequence length="136" mass="15342">MIVKHLKEIVDTKDDIDAKTWNSRRLLLTKDGMGFSLNDTIIKAGTETLIWYKNHVEAVYCIEGEGEIQVVGGETYPISPGMMYALDGHEKHYLRARSQMRMVCVFNPPLTGAEVHDEEGTYPLLAPISNKGDDMR</sequence>
<dbReference type="GeneID" id="97553190"/>
<dbReference type="GO" id="GO:0033990">
    <property type="term" value="F:ectoine synthase activity"/>
    <property type="evidence" value="ECO:0007669"/>
    <property type="project" value="UniProtKB-EC"/>
</dbReference>
<organism evidence="9 10">
    <name type="scientific">Paenibacillus glucanolyticus</name>
    <dbReference type="NCBI Taxonomy" id="59843"/>
    <lineage>
        <taxon>Bacteria</taxon>
        <taxon>Bacillati</taxon>
        <taxon>Bacillota</taxon>
        <taxon>Bacilli</taxon>
        <taxon>Bacillales</taxon>
        <taxon>Paenibacillaceae</taxon>
        <taxon>Paenibacillus</taxon>
    </lineage>
</organism>
<proteinExistence type="inferred from homology"/>
<keyword evidence="5 8" id="KW-0456">Lyase</keyword>
<dbReference type="HAMAP" id="MF_01255">
    <property type="entry name" value="Ectoine_synth"/>
    <property type="match status" value="1"/>
</dbReference>
<comment type="function">
    <text evidence="8">Catalyzes the circularization of gamma-N-acetyl-alpha,gamma-diaminobutyric acid (ADABA) to ectoine (1,4,5,6-tetrahydro-2-methyl-4-pyrimidine carboxylic acid), which is an excellent osmoprotectant.</text>
</comment>
<protein>
    <recommendedName>
        <fullName evidence="4 8">L-ectoine synthase</fullName>
        <ecNumber evidence="3 8">4.2.1.108</ecNumber>
    </recommendedName>
    <alternativeName>
        <fullName evidence="6 8">N-acetyldiaminobutyrate dehydratase</fullName>
    </alternativeName>
</protein>
<comment type="pathway">
    <text evidence="1 8">Amine and polyamine biosynthesis; ectoine biosynthesis; L-ectoine from L-aspartate 4-semialdehyde: step 3/3.</text>
</comment>
<evidence type="ECO:0000256" key="8">
    <source>
        <dbReference type="HAMAP-Rule" id="MF_01255"/>
    </source>
</evidence>
<evidence type="ECO:0000256" key="1">
    <source>
        <dbReference type="ARBA" id="ARBA00005181"/>
    </source>
</evidence>
<dbReference type="GO" id="GO:0019491">
    <property type="term" value="P:ectoine biosynthetic process"/>
    <property type="evidence" value="ECO:0007669"/>
    <property type="project" value="UniProtKB-UniRule"/>
</dbReference>
<dbReference type="Gene3D" id="2.60.120.10">
    <property type="entry name" value="Jelly Rolls"/>
    <property type="match status" value="1"/>
</dbReference>
<dbReference type="CDD" id="cd06978">
    <property type="entry name" value="cupin_EctC"/>
    <property type="match status" value="1"/>
</dbReference>
<dbReference type="EC" id="4.2.1.108" evidence="3 8"/>
<dbReference type="InterPro" id="IPR010462">
    <property type="entry name" value="Ectoine_synth"/>
</dbReference>
<evidence type="ECO:0000313" key="9">
    <source>
        <dbReference type="EMBL" id="KZS45525.1"/>
    </source>
</evidence>
<dbReference type="PANTHER" id="PTHR39289:SF1">
    <property type="entry name" value="L-ECTOINE SYNTHASE"/>
    <property type="match status" value="1"/>
</dbReference>
<reference evidence="9" key="1">
    <citation type="journal article" date="2016" name="Genome Announc.">
        <title>Draft genomes of two strains of Paenibacillus glucanolyticus with capability to degrade lignocellulose.</title>
        <authorList>
            <person name="Mathews S.L."/>
            <person name="Pawlak J."/>
            <person name="Grunden A.M."/>
        </authorList>
    </citation>
    <scope>NUCLEOTIDE SEQUENCE [LARGE SCALE GENOMIC DNA]</scope>
    <source>
        <strain evidence="9">SLM1</strain>
    </source>
</reference>
<comment type="similarity">
    <text evidence="2 8">Belongs to the ectoine synthase family.</text>
</comment>
<dbReference type="Proteomes" id="UP000076796">
    <property type="component" value="Unassembled WGS sequence"/>
</dbReference>
<dbReference type="OrthoDB" id="4406415at2"/>
<evidence type="ECO:0000256" key="5">
    <source>
        <dbReference type="ARBA" id="ARBA00023239"/>
    </source>
</evidence>
<evidence type="ECO:0000313" key="10">
    <source>
        <dbReference type="Proteomes" id="UP000076796"/>
    </source>
</evidence>
<evidence type="ECO:0000256" key="2">
    <source>
        <dbReference type="ARBA" id="ARBA00009637"/>
    </source>
</evidence>
<comment type="caution">
    <text evidence="9">The sequence shown here is derived from an EMBL/GenBank/DDBJ whole genome shotgun (WGS) entry which is preliminary data.</text>
</comment>
<dbReference type="AlphaFoldDB" id="A0A163HK74"/>
<evidence type="ECO:0000256" key="7">
    <source>
        <dbReference type="ARBA" id="ARBA00048714"/>
    </source>
</evidence>
<evidence type="ECO:0000256" key="3">
    <source>
        <dbReference type="ARBA" id="ARBA00013192"/>
    </source>
</evidence>
<dbReference type="STRING" id="59843.A3958_06105"/>
<dbReference type="Pfam" id="PF06339">
    <property type="entry name" value="Ectoine_synth"/>
    <property type="match status" value="1"/>
</dbReference>
<dbReference type="KEGG" id="pglu:A3958_06105"/>
<dbReference type="RefSeq" id="WP_036643580.1">
    <property type="nucleotide sequence ID" value="NZ_CBCSBX010000011.1"/>
</dbReference>
<dbReference type="EMBL" id="LWMH01000001">
    <property type="protein sequence ID" value="KZS45525.1"/>
    <property type="molecule type" value="Genomic_DNA"/>
</dbReference>
<gene>
    <name evidence="8 9" type="primary">ectC</name>
    <name evidence="9" type="ORF">AWU65_06105</name>
</gene>
<dbReference type="PANTHER" id="PTHR39289">
    <property type="match status" value="1"/>
</dbReference>
<dbReference type="InterPro" id="IPR014710">
    <property type="entry name" value="RmlC-like_jellyroll"/>
</dbReference>
<keyword evidence="10" id="KW-1185">Reference proteome</keyword>
<accession>A0A163HK74</accession>
<evidence type="ECO:0000256" key="4">
    <source>
        <dbReference type="ARBA" id="ARBA00019707"/>
    </source>
</evidence>
<comment type="catalytic activity">
    <reaction evidence="7 8">
        <text>(2S)-4-acetamido-2-aminobutanoate = L-ectoine + H2O</text>
        <dbReference type="Rhea" id="RHEA:17281"/>
        <dbReference type="ChEBI" id="CHEBI:15377"/>
        <dbReference type="ChEBI" id="CHEBI:58515"/>
        <dbReference type="ChEBI" id="CHEBI:58929"/>
        <dbReference type="EC" id="4.2.1.108"/>
    </reaction>
</comment>
<dbReference type="UniPathway" id="UPA00067">
    <property type="reaction ID" value="UER00123"/>
</dbReference>
<name>A0A163HK74_9BACL</name>
<dbReference type="SUPFAM" id="SSF51182">
    <property type="entry name" value="RmlC-like cupins"/>
    <property type="match status" value="1"/>
</dbReference>